<dbReference type="InterPro" id="IPR043128">
    <property type="entry name" value="Rev_trsase/Diguanyl_cyclase"/>
</dbReference>
<dbReference type="SMART" id="SM00267">
    <property type="entry name" value="GGDEF"/>
    <property type="match status" value="1"/>
</dbReference>
<dbReference type="SMART" id="SM00065">
    <property type="entry name" value="GAF"/>
    <property type="match status" value="1"/>
</dbReference>
<dbReference type="SUPFAM" id="SSF55781">
    <property type="entry name" value="GAF domain-like"/>
    <property type="match status" value="1"/>
</dbReference>
<keyword evidence="4" id="KW-1185">Reference proteome</keyword>
<reference evidence="4" key="2">
    <citation type="journal article" date="2016" name="Int. J. Syst. Evol. Microbiol.">
        <title>Complete genome sequence and cell structure of Limnochorda pilosa, a Gram-negative spore-former within the phylum Firmicutes.</title>
        <authorList>
            <person name="Watanabe M."/>
            <person name="Kojima H."/>
            <person name="Fukui M."/>
        </authorList>
    </citation>
    <scope>NUCLEOTIDE SEQUENCE [LARGE SCALE GENOMIC DNA]</scope>
    <source>
        <strain evidence="4">HC45</strain>
    </source>
</reference>
<dbReference type="STRING" id="1555112.LIP_3621"/>
<dbReference type="AlphaFoldDB" id="A0A0K2SRG2"/>
<dbReference type="Proteomes" id="UP000065807">
    <property type="component" value="Chromosome"/>
</dbReference>
<organism evidence="3 4">
    <name type="scientific">Limnochorda pilosa</name>
    <dbReference type="NCBI Taxonomy" id="1555112"/>
    <lineage>
        <taxon>Bacteria</taxon>
        <taxon>Bacillati</taxon>
        <taxon>Bacillota</taxon>
        <taxon>Limnochordia</taxon>
        <taxon>Limnochordales</taxon>
        <taxon>Limnochordaceae</taxon>
        <taxon>Limnochorda</taxon>
    </lineage>
</organism>
<dbReference type="EMBL" id="AP014924">
    <property type="protein sequence ID" value="BAS29429.1"/>
    <property type="molecule type" value="Genomic_DNA"/>
</dbReference>
<dbReference type="Gene3D" id="3.30.450.40">
    <property type="match status" value="1"/>
</dbReference>
<dbReference type="GO" id="GO:0005886">
    <property type="term" value="C:plasma membrane"/>
    <property type="evidence" value="ECO:0007669"/>
    <property type="project" value="TreeGrafter"/>
</dbReference>
<dbReference type="RefSeq" id="WP_068141135.1">
    <property type="nucleotide sequence ID" value="NZ_AP014924.1"/>
</dbReference>
<gene>
    <name evidence="3" type="ORF">LIP_3621</name>
</gene>
<dbReference type="InterPro" id="IPR000160">
    <property type="entry name" value="GGDEF_dom"/>
</dbReference>
<dbReference type="FunFam" id="3.30.70.270:FF:000001">
    <property type="entry name" value="Diguanylate cyclase domain protein"/>
    <property type="match status" value="1"/>
</dbReference>
<dbReference type="Pfam" id="PF01590">
    <property type="entry name" value="GAF"/>
    <property type="match status" value="1"/>
</dbReference>
<dbReference type="InterPro" id="IPR003018">
    <property type="entry name" value="GAF"/>
</dbReference>
<evidence type="ECO:0000256" key="1">
    <source>
        <dbReference type="SAM" id="MobiDB-lite"/>
    </source>
</evidence>
<protein>
    <submittedName>
        <fullName evidence="3">Diguanylate cyclase</fullName>
    </submittedName>
</protein>
<dbReference type="PANTHER" id="PTHR45138:SF9">
    <property type="entry name" value="DIGUANYLATE CYCLASE DGCM-RELATED"/>
    <property type="match status" value="1"/>
</dbReference>
<dbReference type="OrthoDB" id="9783388at2"/>
<dbReference type="CDD" id="cd01949">
    <property type="entry name" value="GGDEF"/>
    <property type="match status" value="1"/>
</dbReference>
<dbReference type="PROSITE" id="PS50887">
    <property type="entry name" value="GGDEF"/>
    <property type="match status" value="1"/>
</dbReference>
<name>A0A0K2SRG2_LIMPI</name>
<dbReference type="InterPro" id="IPR029787">
    <property type="entry name" value="Nucleotide_cyclase"/>
</dbReference>
<dbReference type="GO" id="GO:0052621">
    <property type="term" value="F:diguanylate cyclase activity"/>
    <property type="evidence" value="ECO:0007669"/>
    <property type="project" value="TreeGrafter"/>
</dbReference>
<dbReference type="GO" id="GO:0043709">
    <property type="term" value="P:cell adhesion involved in single-species biofilm formation"/>
    <property type="evidence" value="ECO:0007669"/>
    <property type="project" value="TreeGrafter"/>
</dbReference>
<dbReference type="NCBIfam" id="TIGR00254">
    <property type="entry name" value="GGDEF"/>
    <property type="match status" value="1"/>
</dbReference>
<reference evidence="4" key="1">
    <citation type="submission" date="2015-07" db="EMBL/GenBank/DDBJ databases">
        <title>Complete genome sequence and phylogenetic analysis of Limnochorda pilosa.</title>
        <authorList>
            <person name="Watanabe M."/>
            <person name="Kojima H."/>
            <person name="Fukui M."/>
        </authorList>
    </citation>
    <scope>NUCLEOTIDE SEQUENCE [LARGE SCALE GENOMIC DNA]</scope>
    <source>
        <strain evidence="4">HC45</strain>
    </source>
</reference>
<evidence type="ECO:0000259" key="2">
    <source>
        <dbReference type="PROSITE" id="PS50887"/>
    </source>
</evidence>
<dbReference type="SUPFAM" id="SSF55073">
    <property type="entry name" value="Nucleotide cyclase"/>
    <property type="match status" value="1"/>
</dbReference>
<dbReference type="PANTHER" id="PTHR45138">
    <property type="entry name" value="REGULATORY COMPONENTS OF SENSORY TRANSDUCTION SYSTEM"/>
    <property type="match status" value="1"/>
</dbReference>
<sequence>MRLWTRRRERPGAPGGHPGRTHAPIETGLLKEEVERGLFDLLAIHEFTNVLSQATQVGEIVGMLADSLLRVVPYDACAIFLRPEGPGPVEAALVRGLHFDLEPGGADPAGVDHPVGLVMRTGDPLLVADLHEQPRWARPAWAHLRSLAAIPLLVQGEVLGVTSLHRRDPGAFHAGQVRVLLVLASLAAMAVKTSRLHAETLRLAITDGLTELFNYRYFHERIREYVAAAGRQAEPLSMLMVDVDAFKLVNDRFGHQVGDRVLREIGDVLRANVRAGDMVARYGGEEFTVLLPGTSAEEATWIAERIRQQVRSTSFSKGVHLTVSIGVASYPTHAASDEDLVRLADEMAYAAKRSGRDRVTVAAHR</sequence>
<feature type="domain" description="GGDEF" evidence="2">
    <location>
        <begin position="234"/>
        <end position="364"/>
    </location>
</feature>
<feature type="region of interest" description="Disordered" evidence="1">
    <location>
        <begin position="1"/>
        <end position="24"/>
    </location>
</feature>
<dbReference type="KEGG" id="lpil:LIP_3621"/>
<accession>A0A0K2SRG2</accession>
<dbReference type="InterPro" id="IPR050469">
    <property type="entry name" value="Diguanylate_Cyclase"/>
</dbReference>
<dbReference type="GO" id="GO:1902201">
    <property type="term" value="P:negative regulation of bacterial-type flagellum-dependent cell motility"/>
    <property type="evidence" value="ECO:0007669"/>
    <property type="project" value="TreeGrafter"/>
</dbReference>
<proteinExistence type="predicted"/>
<evidence type="ECO:0000313" key="4">
    <source>
        <dbReference type="Proteomes" id="UP000065807"/>
    </source>
</evidence>
<dbReference type="InterPro" id="IPR029016">
    <property type="entry name" value="GAF-like_dom_sf"/>
</dbReference>
<dbReference type="Pfam" id="PF00990">
    <property type="entry name" value="GGDEF"/>
    <property type="match status" value="1"/>
</dbReference>
<evidence type="ECO:0000313" key="3">
    <source>
        <dbReference type="EMBL" id="BAS29429.1"/>
    </source>
</evidence>
<dbReference type="Gene3D" id="3.30.70.270">
    <property type="match status" value="1"/>
</dbReference>